<dbReference type="InterPro" id="IPR050638">
    <property type="entry name" value="AA-Vitamin_Transporters"/>
</dbReference>
<dbReference type="InterPro" id="IPR037185">
    <property type="entry name" value="EmrE-like"/>
</dbReference>
<feature type="domain" description="EamA" evidence="7">
    <location>
        <begin position="15"/>
        <end position="142"/>
    </location>
</feature>
<evidence type="ECO:0000259" key="7">
    <source>
        <dbReference type="Pfam" id="PF00892"/>
    </source>
</evidence>
<feature type="transmembrane region" description="Helical" evidence="6">
    <location>
        <begin position="12"/>
        <end position="31"/>
    </location>
</feature>
<keyword evidence="3 6" id="KW-0812">Transmembrane</keyword>
<dbReference type="PANTHER" id="PTHR32322:SF2">
    <property type="entry name" value="EAMA DOMAIN-CONTAINING PROTEIN"/>
    <property type="match status" value="1"/>
</dbReference>
<dbReference type="Pfam" id="PF00892">
    <property type="entry name" value="EamA"/>
    <property type="match status" value="2"/>
</dbReference>
<feature type="transmembrane region" description="Helical" evidence="6">
    <location>
        <begin position="267"/>
        <end position="285"/>
    </location>
</feature>
<feature type="domain" description="EamA" evidence="7">
    <location>
        <begin position="152"/>
        <end position="285"/>
    </location>
</feature>
<keyword evidence="5 6" id="KW-0472">Membrane</keyword>
<keyword evidence="4 6" id="KW-1133">Transmembrane helix</keyword>
<gene>
    <name evidence="8" type="primary">yedA</name>
    <name evidence="8" type="ORF">HMPREF0551_2171</name>
</gene>
<feature type="transmembrane region" description="Helical" evidence="6">
    <location>
        <begin position="125"/>
        <end position="145"/>
    </location>
</feature>
<feature type="transmembrane region" description="Helical" evidence="6">
    <location>
        <begin position="182"/>
        <end position="202"/>
    </location>
</feature>
<comment type="subcellular location">
    <subcellularLocation>
        <location evidence="1">Membrane</location>
        <topology evidence="1">Multi-pass membrane protein</topology>
    </subcellularLocation>
</comment>
<dbReference type="AlphaFoldDB" id="E7RZQ7"/>
<feature type="transmembrane region" description="Helical" evidence="6">
    <location>
        <begin position="72"/>
        <end position="93"/>
    </location>
</feature>
<dbReference type="eggNOG" id="COG0697">
    <property type="taxonomic scope" value="Bacteria"/>
</dbReference>
<organism evidence="8 9">
    <name type="scientific">Lautropia mirabilis ATCC 51599</name>
    <dbReference type="NCBI Taxonomy" id="887898"/>
    <lineage>
        <taxon>Bacteria</taxon>
        <taxon>Pseudomonadati</taxon>
        <taxon>Pseudomonadota</taxon>
        <taxon>Betaproteobacteria</taxon>
        <taxon>Burkholderiales</taxon>
        <taxon>Burkholderiaceae</taxon>
        <taxon>Lautropia</taxon>
    </lineage>
</organism>
<evidence type="ECO:0000256" key="2">
    <source>
        <dbReference type="ARBA" id="ARBA00007362"/>
    </source>
</evidence>
<comment type="caution">
    <text evidence="8">The sequence shown here is derived from an EMBL/GenBank/DDBJ whole genome shotgun (WGS) entry which is preliminary data.</text>
</comment>
<accession>E7RZQ7</accession>
<dbReference type="GO" id="GO:0016020">
    <property type="term" value="C:membrane"/>
    <property type="evidence" value="ECO:0007669"/>
    <property type="project" value="UniProtKB-SubCell"/>
</dbReference>
<evidence type="ECO:0000313" key="9">
    <source>
        <dbReference type="Proteomes" id="UP000011021"/>
    </source>
</evidence>
<keyword evidence="9" id="KW-1185">Reference proteome</keyword>
<name>E7RZQ7_9BURK</name>
<dbReference type="PANTHER" id="PTHR32322">
    <property type="entry name" value="INNER MEMBRANE TRANSPORTER"/>
    <property type="match status" value="1"/>
</dbReference>
<evidence type="ECO:0000256" key="5">
    <source>
        <dbReference type="ARBA" id="ARBA00023136"/>
    </source>
</evidence>
<dbReference type="InterPro" id="IPR000620">
    <property type="entry name" value="EamA_dom"/>
</dbReference>
<dbReference type="STRING" id="887898.HMPREF0551_2171"/>
<reference evidence="8 9" key="1">
    <citation type="submission" date="2010-12" db="EMBL/GenBank/DDBJ databases">
        <authorList>
            <person name="Muzny D."/>
            <person name="Qin X."/>
            <person name="Deng J."/>
            <person name="Jiang H."/>
            <person name="Liu Y."/>
            <person name="Qu J."/>
            <person name="Song X.-Z."/>
            <person name="Zhang L."/>
            <person name="Thornton R."/>
            <person name="Coyle M."/>
            <person name="Francisco L."/>
            <person name="Jackson L."/>
            <person name="Javaid M."/>
            <person name="Korchina V."/>
            <person name="Kovar C."/>
            <person name="Mata R."/>
            <person name="Mathew T."/>
            <person name="Ngo R."/>
            <person name="Nguyen L."/>
            <person name="Nguyen N."/>
            <person name="Okwuonu G."/>
            <person name="Ongeri F."/>
            <person name="Pham C."/>
            <person name="Simmons D."/>
            <person name="Wilczek-Boney K."/>
            <person name="Hale W."/>
            <person name="Jakkamsetti A."/>
            <person name="Pham P."/>
            <person name="Ruth R."/>
            <person name="San Lucas F."/>
            <person name="Warren J."/>
            <person name="Zhang J."/>
            <person name="Zhao Z."/>
            <person name="Zhou C."/>
            <person name="Zhu D."/>
            <person name="Lee S."/>
            <person name="Bess C."/>
            <person name="Blankenburg K."/>
            <person name="Forbes L."/>
            <person name="Fu Q."/>
            <person name="Gubbala S."/>
            <person name="Hirani K."/>
            <person name="Jayaseelan J.C."/>
            <person name="Lara F."/>
            <person name="Munidasa M."/>
            <person name="Palculict T."/>
            <person name="Patil S."/>
            <person name="Pu L.-L."/>
            <person name="Saada N."/>
            <person name="Tang L."/>
            <person name="Weissenberger G."/>
            <person name="Zhu Y."/>
            <person name="Hemphill L."/>
            <person name="Shang Y."/>
            <person name="Youmans B."/>
            <person name="Ayvaz T."/>
            <person name="Ross M."/>
            <person name="Santibanez J."/>
            <person name="Aqrawi P."/>
            <person name="Gross S."/>
            <person name="Joshi V."/>
            <person name="Fowler G."/>
            <person name="Nazareth L."/>
            <person name="Reid J."/>
            <person name="Worley K."/>
            <person name="Petrosino J."/>
            <person name="Highlander S."/>
            <person name="Gibbs R."/>
        </authorList>
    </citation>
    <scope>NUCLEOTIDE SEQUENCE [LARGE SCALE GENOMIC DNA]</scope>
    <source>
        <strain evidence="8 9">ATCC 51599</strain>
    </source>
</reference>
<evidence type="ECO:0000256" key="3">
    <source>
        <dbReference type="ARBA" id="ARBA00022692"/>
    </source>
</evidence>
<evidence type="ECO:0000256" key="6">
    <source>
        <dbReference type="SAM" id="Phobius"/>
    </source>
</evidence>
<dbReference type="SUPFAM" id="SSF103481">
    <property type="entry name" value="Multidrug resistance efflux transporter EmrE"/>
    <property type="match status" value="2"/>
</dbReference>
<feature type="transmembrane region" description="Helical" evidence="6">
    <location>
        <begin position="151"/>
        <end position="170"/>
    </location>
</feature>
<feature type="transmembrane region" description="Helical" evidence="6">
    <location>
        <begin position="99"/>
        <end position="118"/>
    </location>
</feature>
<comment type="similarity">
    <text evidence="2">Belongs to the EamA transporter family.</text>
</comment>
<feature type="transmembrane region" description="Helical" evidence="6">
    <location>
        <begin position="43"/>
        <end position="60"/>
    </location>
</feature>
<feature type="transmembrane region" description="Helical" evidence="6">
    <location>
        <begin position="239"/>
        <end position="261"/>
    </location>
</feature>
<dbReference type="EMBL" id="AEQP01000022">
    <property type="protein sequence ID" value="EFV94056.1"/>
    <property type="molecule type" value="Genomic_DNA"/>
</dbReference>
<sequence>MPTMNDTHQGSPIMVILATALAPLIWGSTYLVTTEFLPPGRPFTAALLRVLPAGLLLLAWTREWPRWRDMGWLLMLSILNIALFQAMLFVSAYRLPGGLAAILNSTQTLMVLVLTWWVGRKQPPIMAWASAALGVLGIVLLVYSPKAHFDTLGIIAALAGSASMATGIFFSARFQHGLSVLAYTGWQLLLGGLCLLPVVLVLEPWPEHFTAANVGGYLYLCLVGAVLAYVLYFRGISRLPPAIVSSLGPLSPVCAFVLGWVFLNEQLGGRALAGFVLVLLSIIGVQRAMMPRTGTTSTSLSRHDS</sequence>
<proteinExistence type="inferred from homology"/>
<dbReference type="Proteomes" id="UP000011021">
    <property type="component" value="Unassembled WGS sequence"/>
</dbReference>
<evidence type="ECO:0000256" key="4">
    <source>
        <dbReference type="ARBA" id="ARBA00022989"/>
    </source>
</evidence>
<evidence type="ECO:0000313" key="8">
    <source>
        <dbReference type="EMBL" id="EFV94056.1"/>
    </source>
</evidence>
<feature type="transmembrane region" description="Helical" evidence="6">
    <location>
        <begin position="214"/>
        <end position="232"/>
    </location>
</feature>
<evidence type="ECO:0000256" key="1">
    <source>
        <dbReference type="ARBA" id="ARBA00004141"/>
    </source>
</evidence>
<protein>
    <submittedName>
        <fullName evidence="8">Carboxylate/Amino Acid/Amine Transporter</fullName>
    </submittedName>
</protein>
<dbReference type="HOGENOM" id="CLU_033863_2_2_4"/>